<dbReference type="Pfam" id="PF25583">
    <property type="entry name" value="WCX"/>
    <property type="match status" value="1"/>
</dbReference>
<dbReference type="RefSeq" id="WP_243803300.1">
    <property type="nucleotide sequence ID" value="NZ_CP094672.1"/>
</dbReference>
<keyword evidence="5" id="KW-1185">Reference proteome</keyword>
<keyword evidence="4" id="KW-0614">Plasmid</keyword>
<organism evidence="4 5">
    <name type="scientific">Hymenobacter tibetensis</name>
    <dbReference type="NCBI Taxonomy" id="497967"/>
    <lineage>
        <taxon>Bacteria</taxon>
        <taxon>Pseudomonadati</taxon>
        <taxon>Bacteroidota</taxon>
        <taxon>Cytophagia</taxon>
        <taxon>Cytophagales</taxon>
        <taxon>Hymenobacteraceae</taxon>
        <taxon>Hymenobacter</taxon>
    </lineage>
</organism>
<dbReference type="PANTHER" id="PTHR34580:SF1">
    <property type="entry name" value="PROTEIN PAFC"/>
    <property type="match status" value="1"/>
</dbReference>
<dbReference type="InterPro" id="IPR013196">
    <property type="entry name" value="HTH_11"/>
</dbReference>
<feature type="domain" description="HTH deoR-type" evidence="3">
    <location>
        <begin position="3"/>
        <end position="58"/>
    </location>
</feature>
<dbReference type="PROSITE" id="PS52050">
    <property type="entry name" value="WYL"/>
    <property type="match status" value="1"/>
</dbReference>
<proteinExistence type="predicted"/>
<name>A0ABY4D5J2_9BACT</name>
<dbReference type="PROSITE" id="PS51000">
    <property type="entry name" value="HTH_DEOR_2"/>
    <property type="match status" value="1"/>
</dbReference>
<protein>
    <submittedName>
        <fullName evidence="4">YafY family transcriptional regulator</fullName>
    </submittedName>
</protein>
<evidence type="ECO:0000256" key="2">
    <source>
        <dbReference type="ARBA" id="ARBA00023163"/>
    </source>
</evidence>
<dbReference type="PIRSF" id="PIRSF016838">
    <property type="entry name" value="PafC"/>
    <property type="match status" value="1"/>
</dbReference>
<dbReference type="Gene3D" id="1.10.10.10">
    <property type="entry name" value="Winged helix-like DNA-binding domain superfamily/Winged helix DNA-binding domain"/>
    <property type="match status" value="1"/>
</dbReference>
<dbReference type="SUPFAM" id="SSF46785">
    <property type="entry name" value="Winged helix' DNA-binding domain"/>
    <property type="match status" value="1"/>
</dbReference>
<dbReference type="InterPro" id="IPR051534">
    <property type="entry name" value="CBASS_pafABC_assoc_protein"/>
</dbReference>
<dbReference type="PANTHER" id="PTHR34580">
    <property type="match status" value="1"/>
</dbReference>
<evidence type="ECO:0000313" key="5">
    <source>
        <dbReference type="Proteomes" id="UP000831113"/>
    </source>
</evidence>
<dbReference type="InterPro" id="IPR057727">
    <property type="entry name" value="WCX_dom"/>
</dbReference>
<keyword evidence="2" id="KW-0804">Transcription</keyword>
<dbReference type="EMBL" id="CP094672">
    <property type="protein sequence ID" value="UOG77477.1"/>
    <property type="molecule type" value="Genomic_DNA"/>
</dbReference>
<reference evidence="4 5" key="1">
    <citation type="submission" date="2022-03" db="EMBL/GenBank/DDBJ databases">
        <title>Hymenobactersp. isolated from the air.</title>
        <authorList>
            <person name="Won M."/>
            <person name="Kwon S.-W."/>
        </authorList>
    </citation>
    <scope>NUCLEOTIDE SEQUENCE [LARGE SCALE GENOMIC DNA]</scope>
    <source>
        <strain evidence="4 5">KACC 21982</strain>
        <plasmid evidence="4 5">unnamed3</plasmid>
    </source>
</reference>
<evidence type="ECO:0000256" key="1">
    <source>
        <dbReference type="ARBA" id="ARBA00023015"/>
    </source>
</evidence>
<dbReference type="InterPro" id="IPR001034">
    <property type="entry name" value="DeoR_HTH"/>
</dbReference>
<keyword evidence="1" id="KW-0805">Transcription regulation</keyword>
<dbReference type="Pfam" id="PF13280">
    <property type="entry name" value="WYL"/>
    <property type="match status" value="1"/>
</dbReference>
<accession>A0ABY4D5J2</accession>
<sequence length="324" mass="36788">MNRFDRIMAILLQLQAKRLVSGPALAQQFGVSLRTVYRDLHTLEEAGVPLLSEHAVGYSLVEGYRLPPVMFTREEATALLTAEKLAAQLTDAPTARLSEAAMDKLRAVLRRPDRDHLATLAPHIQVLTPREQPAGSTIYQQLVTATASRRLVRLHYQALEAAAPSSRDIEPIGLYLSQQWHVVAYCRLRHSFRDFRLDRIQQLELREEVFAARPETLQQYWAEAANRRPTEKVVLRYQPAAVLPALVQQLHATKYQYGWAHEQQLPDGSLEMTLFIGSFPYLAAWLLPHAGAVTVVEPLALREHLREWAQRAHDFFGTPPEKLT</sequence>
<geneLocation type="plasmid" evidence="4 5">
    <name>unnamed3</name>
</geneLocation>
<dbReference type="InterPro" id="IPR028349">
    <property type="entry name" value="PafC-like"/>
</dbReference>
<dbReference type="InterPro" id="IPR036388">
    <property type="entry name" value="WH-like_DNA-bd_sf"/>
</dbReference>
<dbReference type="InterPro" id="IPR026881">
    <property type="entry name" value="WYL_dom"/>
</dbReference>
<dbReference type="Pfam" id="PF08279">
    <property type="entry name" value="HTH_11"/>
    <property type="match status" value="1"/>
</dbReference>
<gene>
    <name evidence="4" type="ORF">MTX78_24335</name>
</gene>
<dbReference type="InterPro" id="IPR036390">
    <property type="entry name" value="WH_DNA-bd_sf"/>
</dbReference>
<dbReference type="Proteomes" id="UP000831113">
    <property type="component" value="Plasmid unnamed3"/>
</dbReference>
<evidence type="ECO:0000313" key="4">
    <source>
        <dbReference type="EMBL" id="UOG77477.1"/>
    </source>
</evidence>
<evidence type="ECO:0000259" key="3">
    <source>
        <dbReference type="PROSITE" id="PS51000"/>
    </source>
</evidence>